<protein>
    <submittedName>
        <fullName evidence="1">Uncharacterized protein</fullName>
    </submittedName>
</protein>
<evidence type="ECO:0000313" key="1">
    <source>
        <dbReference type="EMBL" id="KVW95547.1"/>
    </source>
</evidence>
<organism evidence="1 2">
    <name type="scientific">Thiobacillus denitrificans</name>
    <dbReference type="NCBI Taxonomy" id="36861"/>
    <lineage>
        <taxon>Bacteria</taxon>
        <taxon>Pseudomonadati</taxon>
        <taxon>Pseudomonadota</taxon>
        <taxon>Betaproteobacteria</taxon>
        <taxon>Nitrosomonadales</taxon>
        <taxon>Thiobacillaceae</taxon>
        <taxon>Thiobacillus</taxon>
    </lineage>
</organism>
<keyword evidence="2" id="KW-1185">Reference proteome</keyword>
<dbReference type="OrthoDB" id="7822108at2"/>
<accession>A0A106BN77</accession>
<dbReference type="PATRIC" id="fig|36861.3.peg.1725"/>
<gene>
    <name evidence="1" type="ORF">ABW22_10305</name>
</gene>
<name>A0A106BN77_THIDE</name>
<dbReference type="Proteomes" id="UP000064243">
    <property type="component" value="Unassembled WGS sequence"/>
</dbReference>
<dbReference type="RefSeq" id="WP_059755891.1">
    <property type="nucleotide sequence ID" value="NZ_LDUG01000025.1"/>
</dbReference>
<reference evidence="1 2" key="1">
    <citation type="journal article" date="2015" name="Appl. Environ. Microbiol.">
        <title>Aerobic and Anaerobic Thiosulfate Oxidation by a Cold-Adapted, Subglacial Chemoautotroph.</title>
        <authorList>
            <person name="Harrold Z.R."/>
            <person name="Skidmore M.L."/>
            <person name="Hamilton T.L."/>
            <person name="Desch L."/>
            <person name="Amada K."/>
            <person name="van Gelder W."/>
            <person name="Glover K."/>
            <person name="Roden E.E."/>
            <person name="Boyd E.S."/>
        </authorList>
    </citation>
    <scope>NUCLEOTIDE SEQUENCE [LARGE SCALE GENOMIC DNA]</scope>
    <source>
        <strain evidence="1 2">RG</strain>
    </source>
</reference>
<dbReference type="EMBL" id="LDUG01000025">
    <property type="protein sequence ID" value="KVW95547.1"/>
    <property type="molecule type" value="Genomic_DNA"/>
</dbReference>
<comment type="caution">
    <text evidence="1">The sequence shown here is derived from an EMBL/GenBank/DDBJ whole genome shotgun (WGS) entry which is preliminary data.</text>
</comment>
<dbReference type="AlphaFoldDB" id="A0A106BN77"/>
<sequence length="322" mass="35297">MLPQLERQFLQADLAQVQALLAQCSPEDDAIEHFQYAQRVQRLQADLADRIASAPAGAALFFGGRPVFGSQGIKATFSSQAIEQFQKIVSQRFAAHEQGPLASKGRVPFSGDTQPLVTDVVRGSFGFVLQVPESEIDAHDDTALKAVVDEVAATLSGMCASDEAQFNRAAAGLDDRQIGALQAFFKLLDSEGASLRLVEGERDFELDQAAVSRARERVEGLAVVERTRQIDGQIIGWLGYSGQFELAPHDGGEVIRGTINRETLERMEREGTNAYKAHVKATLKERELTVRNRSPKLTYTLTGFDTTDAPSHWLSQPVQQIL</sequence>
<proteinExistence type="predicted"/>
<evidence type="ECO:0000313" key="2">
    <source>
        <dbReference type="Proteomes" id="UP000064243"/>
    </source>
</evidence>